<evidence type="ECO:0000256" key="2">
    <source>
        <dbReference type="ARBA" id="ARBA00022448"/>
    </source>
</evidence>
<dbReference type="RefSeq" id="WP_188175886.1">
    <property type="nucleotide sequence ID" value="NZ_JACVVD010000006.1"/>
</dbReference>
<dbReference type="AlphaFoldDB" id="A0A926KRQ4"/>
<keyword evidence="5 7" id="KW-1133">Transmembrane helix</keyword>
<keyword evidence="3" id="KW-1003">Cell membrane</keyword>
<dbReference type="PANTHER" id="PTHR23513">
    <property type="entry name" value="INTEGRAL MEMBRANE EFFLUX PROTEIN-RELATED"/>
    <property type="match status" value="1"/>
</dbReference>
<feature type="transmembrane region" description="Helical" evidence="7">
    <location>
        <begin position="240"/>
        <end position="261"/>
    </location>
</feature>
<keyword evidence="6 7" id="KW-0472">Membrane</keyword>
<feature type="transmembrane region" description="Helical" evidence="7">
    <location>
        <begin position="157"/>
        <end position="177"/>
    </location>
</feature>
<comment type="subcellular location">
    <subcellularLocation>
        <location evidence="1">Cell membrane</location>
        <topology evidence="1">Multi-pass membrane protein</topology>
    </subcellularLocation>
</comment>
<dbReference type="InterPro" id="IPR020846">
    <property type="entry name" value="MFS_dom"/>
</dbReference>
<evidence type="ECO:0000256" key="7">
    <source>
        <dbReference type="SAM" id="Phobius"/>
    </source>
</evidence>
<feature type="transmembrane region" description="Helical" evidence="7">
    <location>
        <begin position="87"/>
        <end position="109"/>
    </location>
</feature>
<dbReference type="GO" id="GO:0022857">
    <property type="term" value="F:transmembrane transporter activity"/>
    <property type="evidence" value="ECO:0007669"/>
    <property type="project" value="InterPro"/>
</dbReference>
<evidence type="ECO:0000259" key="8">
    <source>
        <dbReference type="PROSITE" id="PS50850"/>
    </source>
</evidence>
<evidence type="ECO:0000256" key="1">
    <source>
        <dbReference type="ARBA" id="ARBA00004651"/>
    </source>
</evidence>
<feature type="domain" description="Major facilitator superfamily (MFS) profile" evidence="8">
    <location>
        <begin position="21"/>
        <end position="419"/>
    </location>
</feature>
<keyword evidence="2" id="KW-0813">Transport</keyword>
<feature type="transmembrane region" description="Helical" evidence="7">
    <location>
        <begin position="63"/>
        <end position="80"/>
    </location>
</feature>
<name>A0A926KRQ4_9BACL</name>
<feature type="transmembrane region" description="Helical" evidence="7">
    <location>
        <begin position="183"/>
        <end position="200"/>
    </location>
</feature>
<evidence type="ECO:0000313" key="10">
    <source>
        <dbReference type="Proteomes" id="UP000650466"/>
    </source>
</evidence>
<keyword evidence="4 7" id="KW-0812">Transmembrane</keyword>
<accession>A0A926KRQ4</accession>
<feature type="transmembrane region" description="Helical" evidence="7">
    <location>
        <begin position="267"/>
        <end position="288"/>
    </location>
</feature>
<evidence type="ECO:0000256" key="3">
    <source>
        <dbReference type="ARBA" id="ARBA00022475"/>
    </source>
</evidence>
<dbReference type="Pfam" id="PF07690">
    <property type="entry name" value="MFS_1"/>
    <property type="match status" value="1"/>
</dbReference>
<evidence type="ECO:0000256" key="5">
    <source>
        <dbReference type="ARBA" id="ARBA00022989"/>
    </source>
</evidence>
<dbReference type="InterPro" id="IPR036259">
    <property type="entry name" value="MFS_trans_sf"/>
</dbReference>
<proteinExistence type="predicted"/>
<dbReference type="EMBL" id="JACVVD010000006">
    <property type="protein sequence ID" value="MBD0382098.1"/>
    <property type="molecule type" value="Genomic_DNA"/>
</dbReference>
<dbReference type="InterPro" id="IPR011701">
    <property type="entry name" value="MFS"/>
</dbReference>
<feature type="transmembrane region" description="Helical" evidence="7">
    <location>
        <begin position="115"/>
        <end position="136"/>
    </location>
</feature>
<dbReference type="Gene3D" id="1.20.1250.20">
    <property type="entry name" value="MFS general substrate transporter like domains"/>
    <property type="match status" value="1"/>
</dbReference>
<dbReference type="GO" id="GO:0005886">
    <property type="term" value="C:plasma membrane"/>
    <property type="evidence" value="ECO:0007669"/>
    <property type="project" value="UniProtKB-SubCell"/>
</dbReference>
<dbReference type="PROSITE" id="PS50850">
    <property type="entry name" value="MFS"/>
    <property type="match status" value="1"/>
</dbReference>
<dbReference type="SUPFAM" id="SSF103473">
    <property type="entry name" value="MFS general substrate transporter"/>
    <property type="match status" value="1"/>
</dbReference>
<feature type="transmembrane region" description="Helical" evidence="7">
    <location>
        <begin position="391"/>
        <end position="411"/>
    </location>
</feature>
<feature type="transmembrane region" description="Helical" evidence="7">
    <location>
        <begin position="34"/>
        <end position="51"/>
    </location>
</feature>
<comment type="caution">
    <text evidence="9">The sequence shown here is derived from an EMBL/GenBank/DDBJ whole genome shotgun (WGS) entry which is preliminary data.</text>
</comment>
<evidence type="ECO:0000256" key="6">
    <source>
        <dbReference type="ARBA" id="ARBA00023136"/>
    </source>
</evidence>
<evidence type="ECO:0000256" key="4">
    <source>
        <dbReference type="ARBA" id="ARBA00022692"/>
    </source>
</evidence>
<keyword evidence="10" id="KW-1185">Reference proteome</keyword>
<feature type="transmembrane region" description="Helical" evidence="7">
    <location>
        <begin position="300"/>
        <end position="320"/>
    </location>
</feature>
<dbReference type="PANTHER" id="PTHR23513:SF6">
    <property type="entry name" value="MAJOR FACILITATOR SUPERFAMILY ASSOCIATED DOMAIN-CONTAINING PROTEIN"/>
    <property type="match status" value="1"/>
</dbReference>
<dbReference type="CDD" id="cd06173">
    <property type="entry name" value="MFS_MefA_like"/>
    <property type="match status" value="1"/>
</dbReference>
<dbReference type="Proteomes" id="UP000650466">
    <property type="component" value="Unassembled WGS sequence"/>
</dbReference>
<gene>
    <name evidence="9" type="ORF">ICC18_18430</name>
</gene>
<sequence length="434" mass="47451">MSDMKITAASPQIQGLWGNQNFIKLWISQTASQFGAQIVLLGIPLLAVYTLQATPVQMGYLRAAEYLPFLLFGLLAGVFSDRFARKPILVASNLFRSALLLLIPVLSFFHSFQFVHLLVIAFLFGICTVLFDVFYVPYLPILVQREQLADGNGKLQISASIAVIAGPGLTGLLMELLSGTTTMLFSILMFLCSAASLLWIRHREMVPVITRTDKKKLSREIQEGFAYIYRQPFIQTFTRCAVLWNLAWYSYITVFILFMTANLHLKAATTGFIFAFLGIGSLLGALFSKQLASRFGVGKATLFTAVLAAAGSPFVLLVTGDSPLDIALLSTGQLLFGLGTTSYNIHATSLRQYITPIELQGKVNATIRFLTWGINPVGSLVGGFLGECVGLVGTLAISSIGFFIAVGSLFFSRLYRMNTLADFDHSQSATSPHT</sequence>
<reference evidence="9" key="1">
    <citation type="submission" date="2020-09" db="EMBL/GenBank/DDBJ databases">
        <title>Draft Genome Sequence of Paenibacillus sp. WST5.</title>
        <authorList>
            <person name="Bao Z."/>
        </authorList>
    </citation>
    <scope>NUCLEOTIDE SEQUENCE</scope>
    <source>
        <strain evidence="9">WST5</strain>
    </source>
</reference>
<organism evidence="9 10">
    <name type="scientific">Paenibacillus sedimenti</name>
    <dbReference type="NCBI Taxonomy" id="2770274"/>
    <lineage>
        <taxon>Bacteria</taxon>
        <taxon>Bacillati</taxon>
        <taxon>Bacillota</taxon>
        <taxon>Bacilli</taxon>
        <taxon>Bacillales</taxon>
        <taxon>Paenibacillaceae</taxon>
        <taxon>Paenibacillus</taxon>
    </lineage>
</organism>
<protein>
    <submittedName>
        <fullName evidence="9">MFS transporter</fullName>
    </submittedName>
</protein>
<evidence type="ECO:0000313" key="9">
    <source>
        <dbReference type="EMBL" id="MBD0382098.1"/>
    </source>
</evidence>